<protein>
    <submittedName>
        <fullName evidence="1">Uncharacterized protein</fullName>
    </submittedName>
</protein>
<organism evidence="1 2">
    <name type="scientific">Phreatobacter stygius</name>
    <dbReference type="NCBI Taxonomy" id="1940610"/>
    <lineage>
        <taxon>Bacteria</taxon>
        <taxon>Pseudomonadati</taxon>
        <taxon>Pseudomonadota</taxon>
        <taxon>Alphaproteobacteria</taxon>
        <taxon>Hyphomicrobiales</taxon>
        <taxon>Phreatobacteraceae</taxon>
        <taxon>Phreatobacter</taxon>
    </lineage>
</organism>
<evidence type="ECO:0000313" key="1">
    <source>
        <dbReference type="EMBL" id="QCI68844.1"/>
    </source>
</evidence>
<dbReference type="EMBL" id="CP039690">
    <property type="protein sequence ID" value="QCI68844.1"/>
    <property type="molecule type" value="Genomic_DNA"/>
</dbReference>
<dbReference type="Proteomes" id="UP000298781">
    <property type="component" value="Chromosome"/>
</dbReference>
<sequence length="113" mass="12576">MVRAWSLYRGAGPRPFSREAFAEALRMAWAEAKARPVTPLAVLRQFIGVRVAESRDEVVEKLAHALRLEEMRAAAQARRGASSHAYARLYASRDFGRRVGLRNLLAAERGLAA</sequence>
<dbReference type="RefSeq" id="WP_136964259.1">
    <property type="nucleotide sequence ID" value="NZ_CP039690.1"/>
</dbReference>
<accession>A0A4D7B6B4</accession>
<name>A0A4D7B6B4_9HYPH</name>
<proteinExistence type="predicted"/>
<reference evidence="1 2" key="1">
    <citation type="submission" date="2019-04" db="EMBL/GenBank/DDBJ databases">
        <title>Phreatobacter aquaticus sp. nov.</title>
        <authorList>
            <person name="Choi A."/>
        </authorList>
    </citation>
    <scope>NUCLEOTIDE SEQUENCE [LARGE SCALE GENOMIC DNA]</scope>
    <source>
        <strain evidence="1 2">KCTC 52518</strain>
    </source>
</reference>
<evidence type="ECO:0000313" key="2">
    <source>
        <dbReference type="Proteomes" id="UP000298781"/>
    </source>
</evidence>
<dbReference type="KEGG" id="pstg:E8M01_34210"/>
<dbReference type="AlphaFoldDB" id="A0A4D7B6B4"/>
<keyword evidence="2" id="KW-1185">Reference proteome</keyword>
<gene>
    <name evidence="1" type="ORF">E8M01_34210</name>
</gene>